<proteinExistence type="predicted"/>
<evidence type="ECO:0000313" key="3">
    <source>
        <dbReference type="Proteomes" id="UP000623467"/>
    </source>
</evidence>
<name>A0A8H6Y1T0_9AGAR</name>
<feature type="transmembrane region" description="Helical" evidence="1">
    <location>
        <begin position="429"/>
        <end position="452"/>
    </location>
</feature>
<comment type="caution">
    <text evidence="2">The sequence shown here is derived from an EMBL/GenBank/DDBJ whole genome shotgun (WGS) entry which is preliminary data.</text>
</comment>
<dbReference type="OrthoDB" id="3001227at2759"/>
<keyword evidence="1" id="KW-1133">Transmembrane helix</keyword>
<evidence type="ECO:0000256" key="1">
    <source>
        <dbReference type="SAM" id="Phobius"/>
    </source>
</evidence>
<organism evidence="2 3">
    <name type="scientific">Mycena sanguinolenta</name>
    <dbReference type="NCBI Taxonomy" id="230812"/>
    <lineage>
        <taxon>Eukaryota</taxon>
        <taxon>Fungi</taxon>
        <taxon>Dikarya</taxon>
        <taxon>Basidiomycota</taxon>
        <taxon>Agaricomycotina</taxon>
        <taxon>Agaricomycetes</taxon>
        <taxon>Agaricomycetidae</taxon>
        <taxon>Agaricales</taxon>
        <taxon>Marasmiineae</taxon>
        <taxon>Mycenaceae</taxon>
        <taxon>Mycena</taxon>
    </lineage>
</organism>
<evidence type="ECO:0000313" key="2">
    <source>
        <dbReference type="EMBL" id="KAF7351698.1"/>
    </source>
</evidence>
<dbReference type="AlphaFoldDB" id="A0A8H6Y1T0"/>
<reference evidence="2" key="1">
    <citation type="submission" date="2020-05" db="EMBL/GenBank/DDBJ databases">
        <title>Mycena genomes resolve the evolution of fungal bioluminescence.</title>
        <authorList>
            <person name="Tsai I.J."/>
        </authorList>
    </citation>
    <scope>NUCLEOTIDE SEQUENCE</scope>
    <source>
        <strain evidence="2">160909Yilan</strain>
    </source>
</reference>
<dbReference type="EMBL" id="JACAZH010000013">
    <property type="protein sequence ID" value="KAF7351698.1"/>
    <property type="molecule type" value="Genomic_DNA"/>
</dbReference>
<accession>A0A8H6Y1T0</accession>
<protein>
    <submittedName>
        <fullName evidence="2">Uncharacterized protein</fullName>
    </submittedName>
</protein>
<sequence>MNPPRFLASVAGYRLGYSPQRVYPWPWTTPVGLGILLMSTVLLTCVNIPLTAYDVVQELTYFPNSTLPKLPMSNIFPSFLRESSVSSFAPQTWSVGDTFRLNSSIFQFTIASAFDQADNMTPVNSFSYSNVVFSENCDVTNITVSVQRTVDTQSPLPFQYYACDASAYITCNLPTRVGLTATLPDLGYASPLADAGGILKQTSDYGLDLQVALYIDLLGGLAETPHGDGTITITARPCCNCTNGDSSQQFLDAEAQQLLQSPCSSQPARFVASSGEVRNASSFNAPWGVGFTPTGANASDLFDGLASNWLDGYIGSGNLSVLNDPFRNLFQVYYHLLRRDLGVLRDNQIYGSPDMYNRSIVLLNPGVGLSSTPFGTIAPSAAVSYSALQANDTVMQEWKNTIQVFNETDRVPVLEYLRPTPRRKSLGSAITSVFSATFAMVATVWAIFSMVARILVRASRHHAAEDTELAASKDRPSLDESKWSFTEVGYSEEFSVAAAHKEQVSDDVLEQIAVLRREIYLMRGQLRQRGLLESE</sequence>
<keyword evidence="1" id="KW-0812">Transmembrane</keyword>
<dbReference type="Proteomes" id="UP000623467">
    <property type="component" value="Unassembled WGS sequence"/>
</dbReference>
<gene>
    <name evidence="2" type="ORF">MSAN_01602800</name>
</gene>
<keyword evidence="1" id="KW-0472">Membrane</keyword>
<keyword evidence="3" id="KW-1185">Reference proteome</keyword>